<dbReference type="PROSITE" id="PS50112">
    <property type="entry name" value="PAS"/>
    <property type="match status" value="2"/>
</dbReference>
<dbReference type="Gene3D" id="3.30.450.20">
    <property type="entry name" value="PAS domain"/>
    <property type="match status" value="4"/>
</dbReference>
<dbReference type="SMART" id="SM00086">
    <property type="entry name" value="PAC"/>
    <property type="match status" value="3"/>
</dbReference>
<dbReference type="InterPro" id="IPR004358">
    <property type="entry name" value="Sig_transdc_His_kin-like_C"/>
</dbReference>
<evidence type="ECO:0000313" key="10">
    <source>
        <dbReference type="Proteomes" id="UP000596092"/>
    </source>
</evidence>
<gene>
    <name evidence="9" type="ORF">HP555_08790</name>
</gene>
<dbReference type="CDD" id="cd00156">
    <property type="entry name" value="REC"/>
    <property type="match status" value="1"/>
</dbReference>
<keyword evidence="3 4" id="KW-0597">Phosphoprotein</keyword>
<keyword evidence="10" id="KW-1185">Reference proteome</keyword>
<evidence type="ECO:0000259" key="8">
    <source>
        <dbReference type="PROSITE" id="PS50113"/>
    </source>
</evidence>
<organism evidence="9 10">
    <name type="scientific">Desulfobulbus oligotrophicus</name>
    <dbReference type="NCBI Taxonomy" id="1909699"/>
    <lineage>
        <taxon>Bacteria</taxon>
        <taxon>Pseudomonadati</taxon>
        <taxon>Thermodesulfobacteriota</taxon>
        <taxon>Desulfobulbia</taxon>
        <taxon>Desulfobulbales</taxon>
        <taxon>Desulfobulbaceae</taxon>
        <taxon>Desulfobulbus</taxon>
    </lineage>
</organism>
<dbReference type="PANTHER" id="PTHR43065:SF42">
    <property type="entry name" value="TWO-COMPONENT SENSOR PPRA"/>
    <property type="match status" value="1"/>
</dbReference>
<dbReference type="Proteomes" id="UP000596092">
    <property type="component" value="Chromosome"/>
</dbReference>
<reference evidence="9 10" key="1">
    <citation type="submission" date="2020-05" db="EMBL/GenBank/DDBJ databases">
        <title>Complete genome of Desulfobulbus oligotrophicus.</title>
        <authorList>
            <person name="Podar M."/>
        </authorList>
    </citation>
    <scope>NUCLEOTIDE SEQUENCE [LARGE SCALE GENOMIC DNA]</scope>
    <source>
        <strain evidence="9 10">Prop6</strain>
    </source>
</reference>
<dbReference type="InterPro" id="IPR000700">
    <property type="entry name" value="PAS-assoc_C"/>
</dbReference>
<dbReference type="RefSeq" id="WP_199261619.1">
    <property type="nucleotide sequence ID" value="NZ_CP054140.1"/>
</dbReference>
<evidence type="ECO:0000259" key="7">
    <source>
        <dbReference type="PROSITE" id="PS50112"/>
    </source>
</evidence>
<feature type="modified residue" description="4-aspartylphosphate" evidence="4">
    <location>
        <position position="894"/>
    </location>
</feature>
<dbReference type="PROSITE" id="PS50109">
    <property type="entry name" value="HIS_KIN"/>
    <property type="match status" value="1"/>
</dbReference>
<dbReference type="SUPFAM" id="SSF52172">
    <property type="entry name" value="CheY-like"/>
    <property type="match status" value="1"/>
</dbReference>
<dbReference type="CDD" id="cd00082">
    <property type="entry name" value="HisKA"/>
    <property type="match status" value="1"/>
</dbReference>
<dbReference type="InterPro" id="IPR001610">
    <property type="entry name" value="PAC"/>
</dbReference>
<name>A0A7T5VDU0_9BACT</name>
<dbReference type="CDD" id="cd00130">
    <property type="entry name" value="PAS"/>
    <property type="match status" value="4"/>
</dbReference>
<dbReference type="SMART" id="SM00387">
    <property type="entry name" value="HATPase_c"/>
    <property type="match status" value="1"/>
</dbReference>
<dbReference type="GO" id="GO:0000155">
    <property type="term" value="F:phosphorelay sensor kinase activity"/>
    <property type="evidence" value="ECO:0007669"/>
    <property type="project" value="InterPro"/>
</dbReference>
<evidence type="ECO:0000256" key="2">
    <source>
        <dbReference type="ARBA" id="ARBA00012438"/>
    </source>
</evidence>
<dbReference type="Pfam" id="PF00072">
    <property type="entry name" value="Response_reg"/>
    <property type="match status" value="1"/>
</dbReference>
<evidence type="ECO:0000256" key="3">
    <source>
        <dbReference type="ARBA" id="ARBA00022553"/>
    </source>
</evidence>
<dbReference type="EMBL" id="CP054140">
    <property type="protein sequence ID" value="QQG65956.1"/>
    <property type="molecule type" value="Genomic_DNA"/>
</dbReference>
<dbReference type="Gene3D" id="3.40.50.2300">
    <property type="match status" value="1"/>
</dbReference>
<dbReference type="PROSITE" id="PS50113">
    <property type="entry name" value="PAC"/>
    <property type="match status" value="2"/>
</dbReference>
<dbReference type="EC" id="2.7.13.3" evidence="2"/>
<dbReference type="SUPFAM" id="SSF47384">
    <property type="entry name" value="Homodimeric domain of signal transducing histidine kinase"/>
    <property type="match status" value="1"/>
</dbReference>
<evidence type="ECO:0000259" key="5">
    <source>
        <dbReference type="PROSITE" id="PS50109"/>
    </source>
</evidence>
<sequence>MPMRLFRFFSPKSAFRSLSSDRKSAGKAALFYLMAAGAWVWLTNRVIDQLVMDAQRKVWGQAAQEWALIILTSAVLFMLLRQRQTRSDQESNWSSIDPLDFNKLAQMVPVGRAVVREQIIMSANAHLCGLTGYAQEELIGMDSHLLYADASEADLEKDLQPSRGQSTGTVATSWVRKDGVIVPVRLHVALLNPDNPAAGSLFTVTDMNVSRLMEQVLEQQKELYLFFVQSAEDGILLCDRTGTVLQANQTMCNFLRLTQGELVGKQITAFFRIMADEKVRPFCHDFVQQGQTVEVEWLLTTTGDVERSLDARVVAMSDGTYLVIFHDVTERKAVEKALRESEKKFTLAFATSPDAIIINRLVDGVLVETNKSFTALTGYSCAEVVGLSPVQLNLWRDPAERDRLIKQLYAQGYCENMEAGFRRKDGSYGIGSVSSRLLELNDVLHVVSIVRDITRRKQTEIDLERLKVAIEQAGEVVVITEVDGSIVYANPAFSEVTGYAREEVLGKNPRILKSGEHDRTFYRELWRVISSGNTWSGRIVNRKKDGSLYTEEATISPIFDQQGSIVNYVAIKRDITAQLQLEAQYLHAQKMESIGRLTSGVAHDFNNILTVIVGYCEMAMTRADAGLPMAGELEEIHKAALRSADIVHQLRTFSRNQPIAPKPIDLNETVTGMLTMLQRSIGDDIELIWVPEKDLPIIKMDPSQLDQILVNLCVNARDAVHGSGTITLRTRSVDLNASFCTEREGIIPGRYVVVQVIDTGCGIAEELRDQIFEPFFTTKGSLGTGLGLSTVYGIVKQNNGYVDVHGEPGKGTTFLVYLPVHDNDPVTVEVKERNVPSLGFGETILLVEDDSSVLALGQFMLESLGYRVLTATTPGEAMQLAEHNGTGFDLLVTDLVLPVMSGKELADRLVGRYPGLKVVFMSACPVEAAGHDLGLGDDECFLQKPFSLTTMADSVKSALTAD</sequence>
<dbReference type="SMART" id="SM00448">
    <property type="entry name" value="REC"/>
    <property type="match status" value="1"/>
</dbReference>
<evidence type="ECO:0000256" key="4">
    <source>
        <dbReference type="PROSITE-ProRule" id="PRU00169"/>
    </source>
</evidence>
<dbReference type="PRINTS" id="PR00344">
    <property type="entry name" value="BCTRLSENSOR"/>
</dbReference>
<dbReference type="NCBIfam" id="TIGR00229">
    <property type="entry name" value="sensory_box"/>
    <property type="match status" value="4"/>
</dbReference>
<dbReference type="PROSITE" id="PS50110">
    <property type="entry name" value="RESPONSE_REGULATORY"/>
    <property type="match status" value="1"/>
</dbReference>
<comment type="catalytic activity">
    <reaction evidence="1">
        <text>ATP + protein L-histidine = ADP + protein N-phospho-L-histidine.</text>
        <dbReference type="EC" id="2.7.13.3"/>
    </reaction>
</comment>
<accession>A0A7T5VDU0</accession>
<feature type="domain" description="PAC" evidence="8">
    <location>
        <begin position="415"/>
        <end position="465"/>
    </location>
</feature>
<feature type="domain" description="PAS" evidence="7">
    <location>
        <begin position="462"/>
        <end position="508"/>
    </location>
</feature>
<dbReference type="Pfam" id="PF02518">
    <property type="entry name" value="HATPase_c"/>
    <property type="match status" value="1"/>
</dbReference>
<dbReference type="Gene3D" id="3.30.565.10">
    <property type="entry name" value="Histidine kinase-like ATPase, C-terminal domain"/>
    <property type="match status" value="1"/>
</dbReference>
<evidence type="ECO:0000313" key="9">
    <source>
        <dbReference type="EMBL" id="QQG65956.1"/>
    </source>
</evidence>
<evidence type="ECO:0000259" key="6">
    <source>
        <dbReference type="PROSITE" id="PS50110"/>
    </source>
</evidence>
<dbReference type="SUPFAM" id="SSF55785">
    <property type="entry name" value="PYP-like sensor domain (PAS domain)"/>
    <property type="match status" value="4"/>
</dbReference>
<dbReference type="InterPro" id="IPR005467">
    <property type="entry name" value="His_kinase_dom"/>
</dbReference>
<dbReference type="InterPro" id="IPR003594">
    <property type="entry name" value="HATPase_dom"/>
</dbReference>
<dbReference type="Pfam" id="PF13426">
    <property type="entry name" value="PAS_9"/>
    <property type="match status" value="4"/>
</dbReference>
<dbReference type="InterPro" id="IPR036097">
    <property type="entry name" value="HisK_dim/P_sf"/>
</dbReference>
<proteinExistence type="predicted"/>
<dbReference type="KEGG" id="dog:HP555_08790"/>
<feature type="domain" description="PAC" evidence="8">
    <location>
        <begin position="533"/>
        <end position="587"/>
    </location>
</feature>
<dbReference type="InterPro" id="IPR035965">
    <property type="entry name" value="PAS-like_dom_sf"/>
</dbReference>
<dbReference type="SMART" id="SM00091">
    <property type="entry name" value="PAS"/>
    <property type="match status" value="4"/>
</dbReference>
<dbReference type="SMART" id="SM00388">
    <property type="entry name" value="HisKA"/>
    <property type="match status" value="1"/>
</dbReference>
<dbReference type="InterPro" id="IPR011006">
    <property type="entry name" value="CheY-like_superfamily"/>
</dbReference>
<dbReference type="AlphaFoldDB" id="A0A7T5VDU0"/>
<dbReference type="SUPFAM" id="SSF55874">
    <property type="entry name" value="ATPase domain of HSP90 chaperone/DNA topoisomerase II/histidine kinase"/>
    <property type="match status" value="1"/>
</dbReference>
<dbReference type="InterPro" id="IPR036890">
    <property type="entry name" value="HATPase_C_sf"/>
</dbReference>
<dbReference type="Pfam" id="PF00512">
    <property type="entry name" value="HisKA"/>
    <property type="match status" value="1"/>
</dbReference>
<dbReference type="InterPro" id="IPR001789">
    <property type="entry name" value="Sig_transdc_resp-reg_receiver"/>
</dbReference>
<dbReference type="InterPro" id="IPR003661">
    <property type="entry name" value="HisK_dim/P_dom"/>
</dbReference>
<feature type="domain" description="Histidine kinase" evidence="5">
    <location>
        <begin position="600"/>
        <end position="822"/>
    </location>
</feature>
<evidence type="ECO:0000256" key="1">
    <source>
        <dbReference type="ARBA" id="ARBA00000085"/>
    </source>
</evidence>
<feature type="domain" description="Response regulatory" evidence="6">
    <location>
        <begin position="843"/>
        <end position="959"/>
    </location>
</feature>
<protein>
    <recommendedName>
        <fullName evidence="2">histidine kinase</fullName>
        <ecNumber evidence="2">2.7.13.3</ecNumber>
    </recommendedName>
</protein>
<dbReference type="InterPro" id="IPR000014">
    <property type="entry name" value="PAS"/>
</dbReference>
<feature type="domain" description="PAS" evidence="7">
    <location>
        <begin position="220"/>
        <end position="277"/>
    </location>
</feature>
<dbReference type="PANTHER" id="PTHR43065">
    <property type="entry name" value="SENSOR HISTIDINE KINASE"/>
    <property type="match status" value="1"/>
</dbReference>
<dbReference type="Gene3D" id="1.10.287.130">
    <property type="match status" value="1"/>
</dbReference>